<proteinExistence type="inferred from homology"/>
<gene>
    <name evidence="16" type="primary">cdd</name>
    <name evidence="16" type="ORF">CLCOL_18450</name>
</gene>
<comment type="catalytic activity">
    <reaction evidence="10 14">
        <text>2'-deoxycytidine + H2O + H(+) = 2'-deoxyuridine + NH4(+)</text>
        <dbReference type="Rhea" id="RHEA:13433"/>
        <dbReference type="ChEBI" id="CHEBI:15377"/>
        <dbReference type="ChEBI" id="CHEBI:15378"/>
        <dbReference type="ChEBI" id="CHEBI:15698"/>
        <dbReference type="ChEBI" id="CHEBI:16450"/>
        <dbReference type="ChEBI" id="CHEBI:28938"/>
        <dbReference type="EC" id="3.5.4.5"/>
    </reaction>
</comment>
<dbReference type="PANTHER" id="PTHR11644">
    <property type="entry name" value="CYTIDINE DEAMINASE"/>
    <property type="match status" value="1"/>
</dbReference>
<comment type="catalytic activity">
    <reaction evidence="11 14">
        <text>cytidine + H2O + H(+) = uridine + NH4(+)</text>
        <dbReference type="Rhea" id="RHEA:16069"/>
        <dbReference type="ChEBI" id="CHEBI:15377"/>
        <dbReference type="ChEBI" id="CHEBI:15378"/>
        <dbReference type="ChEBI" id="CHEBI:16704"/>
        <dbReference type="ChEBI" id="CHEBI:17562"/>
        <dbReference type="ChEBI" id="CHEBI:28938"/>
        <dbReference type="EC" id="3.5.4.5"/>
    </reaction>
</comment>
<dbReference type="GO" id="GO:0008270">
    <property type="term" value="F:zinc ion binding"/>
    <property type="evidence" value="ECO:0007669"/>
    <property type="project" value="UniProtKB-UniRule"/>
</dbReference>
<dbReference type="InterPro" id="IPR050202">
    <property type="entry name" value="Cyt/Deoxycyt_deaminase"/>
</dbReference>
<dbReference type="Gene3D" id="3.40.140.10">
    <property type="entry name" value="Cytidine Deaminase, domain 2"/>
    <property type="match status" value="1"/>
</dbReference>
<comment type="similarity">
    <text evidence="3 14">Belongs to the cytidine and deoxycytidylate deaminase family.</text>
</comment>
<dbReference type="SUPFAM" id="SSF53927">
    <property type="entry name" value="Cytidine deaminase-like"/>
    <property type="match status" value="1"/>
</dbReference>
<dbReference type="GO" id="GO:0042802">
    <property type="term" value="F:identical protein binding"/>
    <property type="evidence" value="ECO:0007669"/>
    <property type="project" value="UniProtKB-ARBA"/>
</dbReference>
<keyword evidence="17" id="KW-1185">Reference proteome</keyword>
<feature type="domain" description="CMP/dCMP-type deaminase" evidence="15">
    <location>
        <begin position="1"/>
        <end position="128"/>
    </location>
</feature>
<dbReference type="GO" id="GO:0004126">
    <property type="term" value="F:cytidine deaminase activity"/>
    <property type="evidence" value="ECO:0007669"/>
    <property type="project" value="UniProtKB-UniRule"/>
</dbReference>
<dbReference type="EMBL" id="LTBB01000009">
    <property type="protein sequence ID" value="KYH28584.1"/>
    <property type="molecule type" value="Genomic_DNA"/>
</dbReference>
<accession>A0A151ALS0</accession>
<dbReference type="GO" id="GO:0072527">
    <property type="term" value="P:pyrimidine-containing compound metabolic process"/>
    <property type="evidence" value="ECO:0007669"/>
    <property type="project" value="UniProtKB-ARBA"/>
</dbReference>
<dbReference type="PROSITE" id="PS51747">
    <property type="entry name" value="CYT_DCMP_DEAMINASES_2"/>
    <property type="match status" value="1"/>
</dbReference>
<comment type="caution">
    <text evidence="16">The sequence shown here is derived from an EMBL/GenBank/DDBJ whole genome shotgun (WGS) entry which is preliminary data.</text>
</comment>
<dbReference type="InterPro" id="IPR002125">
    <property type="entry name" value="CMP_dCMP_dom"/>
</dbReference>
<dbReference type="NCBIfam" id="NF004064">
    <property type="entry name" value="PRK05578.1"/>
    <property type="match status" value="1"/>
</dbReference>
<dbReference type="PATRIC" id="fig|1121305.3.peg.1847"/>
<evidence type="ECO:0000313" key="17">
    <source>
        <dbReference type="Proteomes" id="UP000075374"/>
    </source>
</evidence>
<keyword evidence="6 13" id="KW-0479">Metal-binding</keyword>
<dbReference type="GO" id="GO:0005829">
    <property type="term" value="C:cytosol"/>
    <property type="evidence" value="ECO:0007669"/>
    <property type="project" value="TreeGrafter"/>
</dbReference>
<feature type="binding site" evidence="13">
    <location>
        <position position="53"/>
    </location>
    <ligand>
        <name>Zn(2+)</name>
        <dbReference type="ChEBI" id="CHEBI:29105"/>
        <note>catalytic</note>
    </ligand>
</feature>
<organism evidence="16 17">
    <name type="scientific">Clostridium colicanis DSM 13634</name>
    <dbReference type="NCBI Taxonomy" id="1121305"/>
    <lineage>
        <taxon>Bacteria</taxon>
        <taxon>Bacillati</taxon>
        <taxon>Bacillota</taxon>
        <taxon>Clostridia</taxon>
        <taxon>Eubacteriales</taxon>
        <taxon>Clostridiaceae</taxon>
        <taxon>Clostridium</taxon>
    </lineage>
</organism>
<reference evidence="16 17" key="1">
    <citation type="submission" date="2016-02" db="EMBL/GenBank/DDBJ databases">
        <title>Genome sequence of Clostridium colicanis DSM 13634.</title>
        <authorList>
            <person name="Poehlein A."/>
            <person name="Daniel R."/>
        </authorList>
    </citation>
    <scope>NUCLEOTIDE SEQUENCE [LARGE SCALE GENOMIC DNA]</scope>
    <source>
        <strain evidence="16 17">DSM 13634</strain>
    </source>
</reference>
<protein>
    <recommendedName>
        <fullName evidence="5 14">Cytidine deaminase</fullName>
        <ecNumber evidence="4 14">3.5.4.5</ecNumber>
    </recommendedName>
    <alternativeName>
        <fullName evidence="9 14">Cytidine aminohydrolase</fullName>
    </alternativeName>
</protein>
<evidence type="ECO:0000256" key="5">
    <source>
        <dbReference type="ARBA" id="ARBA00018266"/>
    </source>
</evidence>
<evidence type="ECO:0000256" key="11">
    <source>
        <dbReference type="ARBA" id="ARBA00049558"/>
    </source>
</evidence>
<dbReference type="EC" id="3.5.4.5" evidence="4 14"/>
<dbReference type="RefSeq" id="WP_061858675.1">
    <property type="nucleotide sequence ID" value="NZ_LTBB01000009.1"/>
</dbReference>
<evidence type="ECO:0000256" key="3">
    <source>
        <dbReference type="ARBA" id="ARBA00006576"/>
    </source>
</evidence>
<evidence type="ECO:0000256" key="8">
    <source>
        <dbReference type="ARBA" id="ARBA00022833"/>
    </source>
</evidence>
<comment type="cofactor">
    <cofactor evidence="1 13 14">
        <name>Zn(2+)</name>
        <dbReference type="ChEBI" id="CHEBI:29105"/>
    </cofactor>
</comment>
<evidence type="ECO:0000256" key="6">
    <source>
        <dbReference type="ARBA" id="ARBA00022723"/>
    </source>
</evidence>
<dbReference type="CDD" id="cd01283">
    <property type="entry name" value="cytidine_deaminase"/>
    <property type="match status" value="1"/>
</dbReference>
<evidence type="ECO:0000259" key="15">
    <source>
        <dbReference type="PROSITE" id="PS51747"/>
    </source>
</evidence>
<evidence type="ECO:0000256" key="4">
    <source>
        <dbReference type="ARBA" id="ARBA00012783"/>
    </source>
</evidence>
<evidence type="ECO:0000313" key="16">
    <source>
        <dbReference type="EMBL" id="KYH28584.1"/>
    </source>
</evidence>
<feature type="active site" description="Proton donor" evidence="12">
    <location>
        <position position="55"/>
    </location>
</feature>
<dbReference type="InterPro" id="IPR006262">
    <property type="entry name" value="Cyt_deam_tetra"/>
</dbReference>
<dbReference type="Pfam" id="PF00383">
    <property type="entry name" value="dCMP_cyt_deam_1"/>
    <property type="match status" value="1"/>
</dbReference>
<evidence type="ECO:0000256" key="9">
    <source>
        <dbReference type="ARBA" id="ARBA00032005"/>
    </source>
</evidence>
<dbReference type="PANTHER" id="PTHR11644:SF2">
    <property type="entry name" value="CYTIDINE DEAMINASE"/>
    <property type="match status" value="1"/>
</dbReference>
<name>A0A151ALS0_9CLOT</name>
<evidence type="ECO:0000256" key="13">
    <source>
        <dbReference type="PIRSR" id="PIRSR606262-3"/>
    </source>
</evidence>
<evidence type="ECO:0000256" key="7">
    <source>
        <dbReference type="ARBA" id="ARBA00022801"/>
    </source>
</evidence>
<evidence type="ECO:0000256" key="1">
    <source>
        <dbReference type="ARBA" id="ARBA00001947"/>
    </source>
</evidence>
<feature type="binding site" evidence="13">
    <location>
        <position position="86"/>
    </location>
    <ligand>
        <name>Zn(2+)</name>
        <dbReference type="ChEBI" id="CHEBI:29105"/>
        <note>catalytic</note>
    </ligand>
</feature>
<sequence>MEYRELIREALKYRENAYVPYSRFKVGAAVIMDDNKVYGGCNVENASFGATNCAERTAIFKAVSEGNKKLKAIAVVGDTSTYTAPCGICRQVIAEFGDENTDIIIIKNENDYKIKKLEDILPGAFTKEDINK</sequence>
<dbReference type="AlphaFoldDB" id="A0A151ALS0"/>
<keyword evidence="8 13" id="KW-0862">Zinc</keyword>
<comment type="function">
    <text evidence="2 14">This enzyme scavenges exogenous and endogenous cytidine and 2'-deoxycytidine for UMP synthesis.</text>
</comment>
<evidence type="ECO:0000256" key="12">
    <source>
        <dbReference type="PIRSR" id="PIRSR606262-1"/>
    </source>
</evidence>
<dbReference type="NCBIfam" id="TIGR01354">
    <property type="entry name" value="cyt_deam_tetra"/>
    <property type="match status" value="1"/>
</dbReference>
<dbReference type="PROSITE" id="PS00903">
    <property type="entry name" value="CYT_DCMP_DEAMINASES_1"/>
    <property type="match status" value="1"/>
</dbReference>
<feature type="binding site" evidence="13">
    <location>
        <position position="89"/>
    </location>
    <ligand>
        <name>Zn(2+)</name>
        <dbReference type="ChEBI" id="CHEBI:29105"/>
        <note>catalytic</note>
    </ligand>
</feature>
<dbReference type="InterPro" id="IPR016193">
    <property type="entry name" value="Cytidine_deaminase-like"/>
</dbReference>
<dbReference type="FunFam" id="3.40.140.10:FF:000008">
    <property type="entry name" value="Cytidine deaminase"/>
    <property type="match status" value="1"/>
</dbReference>
<evidence type="ECO:0000256" key="14">
    <source>
        <dbReference type="RuleBase" id="RU364006"/>
    </source>
</evidence>
<dbReference type="GO" id="GO:0055086">
    <property type="term" value="P:nucleobase-containing small molecule metabolic process"/>
    <property type="evidence" value="ECO:0007669"/>
    <property type="project" value="UniProtKB-ARBA"/>
</dbReference>
<dbReference type="STRING" id="1121305.CLCOL_18450"/>
<dbReference type="Proteomes" id="UP000075374">
    <property type="component" value="Unassembled WGS sequence"/>
</dbReference>
<dbReference type="InterPro" id="IPR016192">
    <property type="entry name" value="APOBEC/CMP_deaminase_Zn-bd"/>
</dbReference>
<evidence type="ECO:0000256" key="2">
    <source>
        <dbReference type="ARBA" id="ARBA00003949"/>
    </source>
</evidence>
<keyword evidence="7 14" id="KW-0378">Hydrolase</keyword>
<evidence type="ECO:0000256" key="10">
    <source>
        <dbReference type="ARBA" id="ARBA00049252"/>
    </source>
</evidence>